<dbReference type="Pfam" id="PF02541">
    <property type="entry name" value="Ppx-GppA"/>
    <property type="match status" value="1"/>
</dbReference>
<evidence type="ECO:0000313" key="4">
    <source>
        <dbReference type="Proteomes" id="UP000664771"/>
    </source>
</evidence>
<protein>
    <submittedName>
        <fullName evidence="3">Ppx/GppA family phosphatase</fullName>
    </submittedName>
</protein>
<dbReference type="SUPFAM" id="SSF109604">
    <property type="entry name" value="HD-domain/PDEase-like"/>
    <property type="match status" value="1"/>
</dbReference>
<dbReference type="Gene3D" id="1.10.3210.10">
    <property type="entry name" value="Hypothetical protein af1432"/>
    <property type="match status" value="1"/>
</dbReference>
<dbReference type="EMBL" id="JAFVMF010000032">
    <property type="protein sequence ID" value="MBO1361839.1"/>
    <property type="molecule type" value="Genomic_DNA"/>
</dbReference>
<keyword evidence="4" id="KW-1185">Reference proteome</keyword>
<evidence type="ECO:0000259" key="2">
    <source>
        <dbReference type="Pfam" id="PF21697"/>
    </source>
</evidence>
<feature type="domain" description="Exopolyphosphatase C-terminal" evidence="2">
    <location>
        <begin position="314"/>
        <end position="483"/>
    </location>
</feature>
<accession>A0ABS3M0Y4</accession>
<dbReference type="PANTHER" id="PTHR30005:SF0">
    <property type="entry name" value="RETROGRADE REGULATION PROTEIN 2"/>
    <property type="match status" value="1"/>
</dbReference>
<dbReference type="Gene3D" id="3.30.420.150">
    <property type="entry name" value="Exopolyphosphatase. Domain 2"/>
    <property type="match status" value="1"/>
</dbReference>
<proteinExistence type="predicted"/>
<dbReference type="InterPro" id="IPR043129">
    <property type="entry name" value="ATPase_NBD"/>
</dbReference>
<dbReference type="InterPro" id="IPR003695">
    <property type="entry name" value="Ppx_GppA_N"/>
</dbReference>
<reference evidence="3 4" key="1">
    <citation type="submission" date="2021-03" db="EMBL/GenBank/DDBJ databases">
        <title>The complete genome sequence of Acetobacter sacchari TBRC 11175.</title>
        <authorList>
            <person name="Charoenyingcharoen P."/>
            <person name="Yukphan P."/>
        </authorList>
    </citation>
    <scope>NUCLEOTIDE SEQUENCE [LARGE SCALE GENOMIC DNA]</scope>
    <source>
        <strain evidence="3 4">TBRC 11175</strain>
    </source>
</reference>
<dbReference type="InterPro" id="IPR048951">
    <property type="entry name" value="Ppx_C"/>
</dbReference>
<comment type="caution">
    <text evidence="3">The sequence shown here is derived from an EMBL/GenBank/DDBJ whole genome shotgun (WGS) entry which is preliminary data.</text>
</comment>
<dbReference type="PANTHER" id="PTHR30005">
    <property type="entry name" value="EXOPOLYPHOSPHATASE"/>
    <property type="match status" value="1"/>
</dbReference>
<dbReference type="Proteomes" id="UP000664771">
    <property type="component" value="Unassembled WGS sequence"/>
</dbReference>
<dbReference type="RefSeq" id="WP_207883853.1">
    <property type="nucleotide sequence ID" value="NZ_JAFVMF010000032.1"/>
</dbReference>
<dbReference type="CDD" id="cd24052">
    <property type="entry name" value="ASKHA_NBD_HpPPX-GppA-like"/>
    <property type="match status" value="1"/>
</dbReference>
<dbReference type="Pfam" id="PF21697">
    <property type="entry name" value="Ppx_C"/>
    <property type="match status" value="1"/>
</dbReference>
<dbReference type="InterPro" id="IPR050273">
    <property type="entry name" value="GppA/Ppx_hydrolase"/>
</dbReference>
<evidence type="ECO:0000259" key="1">
    <source>
        <dbReference type="Pfam" id="PF02541"/>
    </source>
</evidence>
<name>A0ABS3M0Y4_9PROT</name>
<feature type="domain" description="Ppx/GppA phosphatase N-terminal" evidence="1">
    <location>
        <begin position="23"/>
        <end position="295"/>
    </location>
</feature>
<sequence>MQAEAPKRSAVVDLGSNSVRMVVFDGVSRNPVSIFNEKAVLRLGRGLTMTGRLNDEGVAMAVEVLRRYHAIARSMNADPFEILATAAVRDAANGPEFVEALRMEMPGVPIRILSGVEEADHSAVGVRCGIPEATGLVADIGGGSLELIRLDDDGRESANTLPLGVIRLSDRSGGDLTIAKGIADADLGGVEWLGGMRGRTLYLVGGAFRALARLQIARTNYPLNIVHYYSLTPAAAREMTGWLIESNRRTLERLPNAPRKRLDDVPFAATVLRRLLKRVEPDRVVFCVDGLREGWYAMNVAPELQALDPLETVAQDLCQRLGRSEALPEALFAWTAKLFPGETDRERRLRMTACRLSDVGSHDHPEYRAEQTYMRVLWIQGVGFDHEARAALALALAVRYEAEPTAAFVAPSRALLDDVWFGWAVTLGLALRLAYSLSGGASALLDGTRLEHDGGELCLHLTSASVAVRGEAVKRRLTRLGQVMQVETRITEALGG</sequence>
<evidence type="ECO:0000313" key="3">
    <source>
        <dbReference type="EMBL" id="MBO1361839.1"/>
    </source>
</evidence>
<dbReference type="SUPFAM" id="SSF53067">
    <property type="entry name" value="Actin-like ATPase domain"/>
    <property type="match status" value="2"/>
</dbReference>
<dbReference type="Gene3D" id="3.30.420.40">
    <property type="match status" value="1"/>
</dbReference>
<gene>
    <name evidence="3" type="ORF">J2D73_18815</name>
</gene>
<organism evidence="3 4">
    <name type="scientific">Acetobacter sacchari</name>
    <dbReference type="NCBI Taxonomy" id="2661687"/>
    <lineage>
        <taxon>Bacteria</taxon>
        <taxon>Pseudomonadati</taxon>
        <taxon>Pseudomonadota</taxon>
        <taxon>Alphaproteobacteria</taxon>
        <taxon>Acetobacterales</taxon>
        <taxon>Acetobacteraceae</taxon>
        <taxon>Acetobacter</taxon>
    </lineage>
</organism>